<keyword evidence="3" id="KW-1185">Reference proteome</keyword>
<accession>A0A975H841</accession>
<dbReference type="AlphaFoldDB" id="A0A975H841"/>
<feature type="transmembrane region" description="Helical" evidence="1">
    <location>
        <begin position="141"/>
        <end position="164"/>
    </location>
</feature>
<dbReference type="EMBL" id="CP071869">
    <property type="protein sequence ID" value="QTE23639.1"/>
    <property type="molecule type" value="Genomic_DNA"/>
</dbReference>
<evidence type="ECO:0000256" key="1">
    <source>
        <dbReference type="SAM" id="Phobius"/>
    </source>
</evidence>
<dbReference type="KEGG" id="pcea:J3359_05015"/>
<evidence type="ECO:0000313" key="3">
    <source>
        <dbReference type="Proteomes" id="UP000663920"/>
    </source>
</evidence>
<keyword evidence="1" id="KW-0812">Transmembrane</keyword>
<sequence>MENQASSKSIILNYGLTLGIISVVINLIVYAMGMHLDPHWSVALISGILFIVFIIFGIKKFKETNGGFMSWGQGVKVGVGVAIIAALIGVIYNYIFMNFIEPEFMNQVMEVQNQKLMDQGMTQEQIENANEMGKAFRGPGMMAAMGIIGSAIGGFVVAAIAAAIMKKSEEETY</sequence>
<protein>
    <submittedName>
        <fullName evidence="2">DUF4199 domain-containing protein</fullName>
    </submittedName>
</protein>
<dbReference type="Proteomes" id="UP000663920">
    <property type="component" value="Chromosome"/>
</dbReference>
<reference evidence="2 3" key="1">
    <citation type="submission" date="2021-03" db="EMBL/GenBank/DDBJ databases">
        <title>Complete genome of Polaribacter_sp.SM13.</title>
        <authorList>
            <person name="Jeong S.W."/>
            <person name="Bae J.W."/>
        </authorList>
    </citation>
    <scope>NUCLEOTIDE SEQUENCE [LARGE SCALE GENOMIC DNA]</scope>
    <source>
        <strain evidence="2 3">SM13</strain>
    </source>
</reference>
<evidence type="ECO:0000313" key="2">
    <source>
        <dbReference type="EMBL" id="QTE23639.1"/>
    </source>
</evidence>
<feature type="transmembrane region" description="Helical" evidence="1">
    <location>
        <begin position="79"/>
        <end position="100"/>
    </location>
</feature>
<dbReference type="RefSeq" id="WP_208079641.1">
    <property type="nucleotide sequence ID" value="NZ_CP071869.1"/>
</dbReference>
<name>A0A975H841_9FLAO</name>
<keyword evidence="1" id="KW-1133">Transmembrane helix</keyword>
<proteinExistence type="predicted"/>
<dbReference type="Pfam" id="PF13858">
    <property type="entry name" value="DUF4199"/>
    <property type="match status" value="1"/>
</dbReference>
<keyword evidence="1" id="KW-0472">Membrane</keyword>
<gene>
    <name evidence="2" type="ORF">J3359_05015</name>
</gene>
<organism evidence="2 3">
    <name type="scientific">Polaribacter cellanae</name>
    <dbReference type="NCBI Taxonomy" id="2818493"/>
    <lineage>
        <taxon>Bacteria</taxon>
        <taxon>Pseudomonadati</taxon>
        <taxon>Bacteroidota</taxon>
        <taxon>Flavobacteriia</taxon>
        <taxon>Flavobacteriales</taxon>
        <taxon>Flavobacteriaceae</taxon>
    </lineage>
</organism>
<feature type="transmembrane region" description="Helical" evidence="1">
    <location>
        <begin position="39"/>
        <end position="58"/>
    </location>
</feature>
<dbReference type="InterPro" id="IPR025250">
    <property type="entry name" value="DUF4199"/>
</dbReference>
<feature type="transmembrane region" description="Helical" evidence="1">
    <location>
        <begin position="12"/>
        <end position="33"/>
    </location>
</feature>